<feature type="region of interest" description="Disordered" evidence="1">
    <location>
        <begin position="48"/>
        <end position="71"/>
    </location>
</feature>
<reference evidence="2 3" key="1">
    <citation type="submission" date="2020-08" db="EMBL/GenBank/DDBJ databases">
        <title>Genomic Encyclopedia of Type Strains, Phase IV (KMG-IV): sequencing the most valuable type-strain genomes for metagenomic binning, comparative biology and taxonomic classification.</title>
        <authorList>
            <person name="Goeker M."/>
        </authorList>
    </citation>
    <scope>NUCLEOTIDE SEQUENCE [LARGE SCALE GENOMIC DNA]</scope>
    <source>
        <strain evidence="2 3">DSM 25024</strain>
    </source>
</reference>
<keyword evidence="3" id="KW-1185">Reference proteome</keyword>
<evidence type="ECO:0000313" key="3">
    <source>
        <dbReference type="Proteomes" id="UP000531216"/>
    </source>
</evidence>
<name>A0A7W6BY73_9HYPH</name>
<proteinExistence type="predicted"/>
<accession>A0A7W6BY73</accession>
<dbReference type="EMBL" id="JACIDO010000003">
    <property type="protein sequence ID" value="MBB3935861.1"/>
    <property type="molecule type" value="Genomic_DNA"/>
</dbReference>
<sequence length="71" mass="8288">MKHAAPENFENYRSLGPASIAAPTWRQRLSAWWQRIGWDQPTLPATLQADVQPDHPSARPVRCRPDWERRL</sequence>
<evidence type="ECO:0000256" key="1">
    <source>
        <dbReference type="SAM" id="MobiDB-lite"/>
    </source>
</evidence>
<organism evidence="2 3">
    <name type="scientific">Aureimonas phyllosphaerae</name>
    <dbReference type="NCBI Taxonomy" id="1166078"/>
    <lineage>
        <taxon>Bacteria</taxon>
        <taxon>Pseudomonadati</taxon>
        <taxon>Pseudomonadota</taxon>
        <taxon>Alphaproteobacteria</taxon>
        <taxon>Hyphomicrobiales</taxon>
        <taxon>Aurantimonadaceae</taxon>
        <taxon>Aureimonas</taxon>
    </lineage>
</organism>
<comment type="caution">
    <text evidence="2">The sequence shown here is derived from an EMBL/GenBank/DDBJ whole genome shotgun (WGS) entry which is preliminary data.</text>
</comment>
<protein>
    <submittedName>
        <fullName evidence="2">Uncharacterized protein</fullName>
    </submittedName>
</protein>
<evidence type="ECO:0000313" key="2">
    <source>
        <dbReference type="EMBL" id="MBB3935861.1"/>
    </source>
</evidence>
<gene>
    <name evidence="2" type="ORF">GGR05_002005</name>
</gene>
<dbReference type="AlphaFoldDB" id="A0A7W6BY73"/>
<feature type="compositionally biased region" description="Basic and acidic residues" evidence="1">
    <location>
        <begin position="52"/>
        <end position="71"/>
    </location>
</feature>
<dbReference type="Proteomes" id="UP000531216">
    <property type="component" value="Unassembled WGS sequence"/>
</dbReference>